<feature type="transmembrane region" description="Helical" evidence="5">
    <location>
        <begin position="230"/>
        <end position="251"/>
    </location>
</feature>
<comment type="subcellular location">
    <subcellularLocation>
        <location evidence="1">Membrane</location>
        <topology evidence="1">Multi-pass membrane protein</topology>
    </subcellularLocation>
</comment>
<dbReference type="SMART" id="SM00100">
    <property type="entry name" value="cNMP"/>
    <property type="match status" value="1"/>
</dbReference>
<dbReference type="InterPro" id="IPR014710">
    <property type="entry name" value="RmlC-like_jellyroll"/>
</dbReference>
<evidence type="ECO:0000313" key="8">
    <source>
        <dbReference type="Proteomes" id="UP000295525"/>
    </source>
</evidence>
<dbReference type="Pfam" id="PF00027">
    <property type="entry name" value="cNMP_binding"/>
    <property type="match status" value="1"/>
</dbReference>
<feature type="transmembrane region" description="Helical" evidence="5">
    <location>
        <begin position="462"/>
        <end position="481"/>
    </location>
</feature>
<dbReference type="OrthoDB" id="8740737at2"/>
<feature type="transmembrane region" description="Helical" evidence="5">
    <location>
        <begin position="541"/>
        <end position="559"/>
    </location>
</feature>
<dbReference type="InterPro" id="IPR001898">
    <property type="entry name" value="SLC13A/DASS"/>
</dbReference>
<dbReference type="Gene3D" id="2.60.120.10">
    <property type="entry name" value="Jelly Rolls"/>
    <property type="match status" value="1"/>
</dbReference>
<sequence length="611" mass="67849">MQVSFATALRKHTLFADCTQIELARLLAGTVQCEFAAGAEIFQAGASATYYYYIMSGEVALNAEDDTWHRCADETFGSEAFADNARYLRTARAATPLVALRITRTALLTLAAHHPTMQSTALVDLAAHMGKVTVHERPRIKIERTAQLPMKQRIGWVATLLLPPVTYLTSTHNGLPQHSAIYLALLTMTAVMWLFAVVDEFVPPLIALVAMLFINLVPPQIALAGFYSPAFLLLMGVYAISAVLLSSGLVYRFMLWLLLKAPDRPFWHRTALTFFGMLLSIMVPSDSARLALMLPLYREMDNNIEAPAQSREATALMIATFMGATLFAPLLLTSKSAHLAAYTMLPTQVQLQFQGSHWLVAAAVVAIGLLACHMLAMRFLYSSGGETQALPRDRIAVQLKLLGPMDSGEWVALCAFLIFLLGAAFPQLHLSLTAWLAGFILISLLALGLFDRKAFLQNIDWPMLFFILSLDGLTRVIQYLGLGSLLVDAIGNKLDWIHGHLGWFILLTLAITVVTRLVLPLTAGMLLAMTMLLPIGIEQGIHPWVVMFLVSLFSDIWFFPHQMSTYTQAKNNGLQARCSESIFMRYIWWLNPLRVLLAFASIPYWNWLGLN</sequence>
<protein>
    <submittedName>
        <fullName evidence="7">Di/tricarboxylate transporter</fullName>
    </submittedName>
</protein>
<proteinExistence type="predicted"/>
<feature type="transmembrane region" description="Helical" evidence="5">
    <location>
        <begin position="432"/>
        <end position="450"/>
    </location>
</feature>
<feature type="transmembrane region" description="Helical" evidence="5">
    <location>
        <begin position="204"/>
        <end position="223"/>
    </location>
</feature>
<gene>
    <name evidence="7" type="ORF">EDC26_10124</name>
</gene>
<evidence type="ECO:0000256" key="3">
    <source>
        <dbReference type="ARBA" id="ARBA00022989"/>
    </source>
</evidence>
<dbReference type="CDD" id="cd00038">
    <property type="entry name" value="CAP_ED"/>
    <property type="match status" value="1"/>
</dbReference>
<feature type="transmembrane region" description="Helical" evidence="5">
    <location>
        <begin position="313"/>
        <end position="332"/>
    </location>
</feature>
<dbReference type="Pfam" id="PF00939">
    <property type="entry name" value="Na_sulph_symp"/>
    <property type="match status" value="1"/>
</dbReference>
<dbReference type="PROSITE" id="PS50042">
    <property type="entry name" value="CNMP_BINDING_3"/>
    <property type="match status" value="1"/>
</dbReference>
<keyword evidence="8" id="KW-1185">Reference proteome</keyword>
<evidence type="ECO:0000256" key="4">
    <source>
        <dbReference type="ARBA" id="ARBA00023136"/>
    </source>
</evidence>
<accession>A0A4V2UZC7</accession>
<feature type="transmembrane region" description="Helical" evidence="5">
    <location>
        <begin position="586"/>
        <end position="607"/>
    </location>
</feature>
<keyword evidence="2 5" id="KW-0812">Transmembrane</keyword>
<dbReference type="InterPro" id="IPR000595">
    <property type="entry name" value="cNMP-bd_dom"/>
</dbReference>
<feature type="domain" description="Cyclic nucleotide-binding" evidence="6">
    <location>
        <begin position="14"/>
        <end position="95"/>
    </location>
</feature>
<feature type="transmembrane region" description="Helical" evidence="5">
    <location>
        <begin position="358"/>
        <end position="381"/>
    </location>
</feature>
<evidence type="ECO:0000256" key="1">
    <source>
        <dbReference type="ARBA" id="ARBA00004141"/>
    </source>
</evidence>
<dbReference type="AlphaFoldDB" id="A0A4V2UZC7"/>
<comment type="caution">
    <text evidence="7">The sequence shown here is derived from an EMBL/GenBank/DDBJ whole genome shotgun (WGS) entry which is preliminary data.</text>
</comment>
<organism evidence="7 8">
    <name type="scientific">Paralcaligenes ureilyticus</name>
    <dbReference type="NCBI Taxonomy" id="627131"/>
    <lineage>
        <taxon>Bacteria</taxon>
        <taxon>Pseudomonadati</taxon>
        <taxon>Pseudomonadota</taxon>
        <taxon>Betaproteobacteria</taxon>
        <taxon>Burkholderiales</taxon>
        <taxon>Alcaligenaceae</taxon>
        <taxon>Paralcaligenes</taxon>
    </lineage>
</organism>
<feature type="transmembrane region" description="Helical" evidence="5">
    <location>
        <begin position="180"/>
        <end position="198"/>
    </location>
</feature>
<dbReference type="RefSeq" id="WP_132579250.1">
    <property type="nucleotide sequence ID" value="NZ_SMAJ01000001.1"/>
</dbReference>
<dbReference type="Proteomes" id="UP000295525">
    <property type="component" value="Unassembled WGS sequence"/>
</dbReference>
<dbReference type="GO" id="GO:0016020">
    <property type="term" value="C:membrane"/>
    <property type="evidence" value="ECO:0007669"/>
    <property type="project" value="UniProtKB-SubCell"/>
</dbReference>
<reference evidence="7 8" key="1">
    <citation type="submission" date="2019-03" db="EMBL/GenBank/DDBJ databases">
        <title>Genomic Encyclopedia of Type Strains, Phase IV (KMG-IV): sequencing the most valuable type-strain genomes for metagenomic binning, comparative biology and taxonomic classification.</title>
        <authorList>
            <person name="Goeker M."/>
        </authorList>
    </citation>
    <scope>NUCLEOTIDE SEQUENCE [LARGE SCALE GENOMIC DNA]</scope>
    <source>
        <strain evidence="7 8">DSM 24591</strain>
    </source>
</reference>
<keyword evidence="4 5" id="KW-0472">Membrane</keyword>
<dbReference type="GO" id="GO:0022857">
    <property type="term" value="F:transmembrane transporter activity"/>
    <property type="evidence" value="ECO:0007669"/>
    <property type="project" value="InterPro"/>
</dbReference>
<dbReference type="EMBL" id="SMAJ01000001">
    <property type="protein sequence ID" value="TCT10808.1"/>
    <property type="molecule type" value="Genomic_DNA"/>
</dbReference>
<evidence type="ECO:0000259" key="6">
    <source>
        <dbReference type="PROSITE" id="PS50042"/>
    </source>
</evidence>
<feature type="transmembrane region" description="Helical" evidence="5">
    <location>
        <begin position="501"/>
        <end position="529"/>
    </location>
</feature>
<evidence type="ECO:0000313" key="7">
    <source>
        <dbReference type="EMBL" id="TCT10808.1"/>
    </source>
</evidence>
<name>A0A4V2UZC7_9BURK</name>
<dbReference type="InterPro" id="IPR018490">
    <property type="entry name" value="cNMP-bd_dom_sf"/>
</dbReference>
<feature type="transmembrane region" description="Helical" evidence="5">
    <location>
        <begin position="410"/>
        <end position="426"/>
    </location>
</feature>
<keyword evidence="3 5" id="KW-1133">Transmembrane helix</keyword>
<feature type="transmembrane region" description="Helical" evidence="5">
    <location>
        <begin position="271"/>
        <end position="292"/>
    </location>
</feature>
<evidence type="ECO:0000256" key="2">
    <source>
        <dbReference type="ARBA" id="ARBA00022692"/>
    </source>
</evidence>
<dbReference type="SUPFAM" id="SSF51206">
    <property type="entry name" value="cAMP-binding domain-like"/>
    <property type="match status" value="1"/>
</dbReference>
<evidence type="ECO:0000256" key="5">
    <source>
        <dbReference type="SAM" id="Phobius"/>
    </source>
</evidence>